<evidence type="ECO:0000313" key="2">
    <source>
        <dbReference type="Proteomes" id="UP000596742"/>
    </source>
</evidence>
<comment type="caution">
    <text evidence="1">The sequence shown here is derived from an EMBL/GenBank/DDBJ whole genome shotgun (WGS) entry which is preliminary data.</text>
</comment>
<protein>
    <submittedName>
        <fullName evidence="1">Uncharacterized protein</fullName>
    </submittedName>
</protein>
<reference evidence="1" key="1">
    <citation type="submission" date="2018-11" db="EMBL/GenBank/DDBJ databases">
        <authorList>
            <person name="Alioto T."/>
            <person name="Alioto T."/>
        </authorList>
    </citation>
    <scope>NUCLEOTIDE SEQUENCE</scope>
</reference>
<evidence type="ECO:0000313" key="1">
    <source>
        <dbReference type="EMBL" id="VDI20775.1"/>
    </source>
</evidence>
<gene>
    <name evidence="1" type="ORF">MGAL_10B016575</name>
</gene>
<dbReference type="PANTHER" id="PTHR33845">
    <property type="entry name" value="C2H2-TYPE DOMAIN-CONTAINING PROTEIN"/>
    <property type="match status" value="1"/>
</dbReference>
<dbReference type="OrthoDB" id="6145519at2759"/>
<dbReference type="PANTHER" id="PTHR33845:SF1">
    <property type="entry name" value="C2H2-TYPE DOMAIN-CONTAINING PROTEIN"/>
    <property type="match status" value="1"/>
</dbReference>
<feature type="non-terminal residue" evidence="1">
    <location>
        <position position="234"/>
    </location>
</feature>
<organism evidence="1 2">
    <name type="scientific">Mytilus galloprovincialis</name>
    <name type="common">Mediterranean mussel</name>
    <dbReference type="NCBI Taxonomy" id="29158"/>
    <lineage>
        <taxon>Eukaryota</taxon>
        <taxon>Metazoa</taxon>
        <taxon>Spiralia</taxon>
        <taxon>Lophotrochozoa</taxon>
        <taxon>Mollusca</taxon>
        <taxon>Bivalvia</taxon>
        <taxon>Autobranchia</taxon>
        <taxon>Pteriomorphia</taxon>
        <taxon>Mytilida</taxon>
        <taxon>Mytiloidea</taxon>
        <taxon>Mytilidae</taxon>
        <taxon>Mytilinae</taxon>
        <taxon>Mytilus</taxon>
    </lineage>
</organism>
<dbReference type="AlphaFoldDB" id="A0A8B6DM77"/>
<keyword evidence="2" id="KW-1185">Reference proteome</keyword>
<accession>A0A8B6DM77</accession>
<dbReference type="Proteomes" id="UP000596742">
    <property type="component" value="Unassembled WGS sequence"/>
</dbReference>
<name>A0A8B6DM77_MYTGA</name>
<sequence length="234" mass="26015">GDLRCSGRKRSCRSPVIPELKFCNKCDFLTTDHSSLSNRQSSEEAIFDSLCLINRQRPFHENQNLMLPRINTVYLRSDNAGCYHCGSLWLAIPKITETTGITIARYDYSEPQNGKSYCDAKIAHMRGKIRRSAASGSDVLTASDMKMAIDKHGGVTSCQAAYVAVDPNSLVKKITCPIKAITKISNVRFNNDDTITAWKAFEIGNGKKISINSTLNDVELNVECPCKLYNSYTT</sequence>
<proteinExistence type="predicted"/>
<dbReference type="EMBL" id="UYJE01003608">
    <property type="protein sequence ID" value="VDI20775.1"/>
    <property type="molecule type" value="Genomic_DNA"/>
</dbReference>